<accession>A0ABT7MRQ1</accession>
<sequence length="639" mass="70998">MATLVNVYRKNQRNLLFLCLDILIVSFVLYATFELLFSTITSYAALESSEMLMMVGIKIISFSLVGTVLKIHRIDWRYASVHEMKQVAIALLSSDLVLYAYNQFHFGAGLGMIIAVQGLLAFNLILFTRFLARNHVFDVFKPHSNHPGRKALIIGAGDSGQLIVRELKEHRTTVLCVVGLLDDNPHLQSLYVHGVPVLGVTDDLERIIQEHGIEVVILAIPSLSYARRLALLKRIEKTGAESHALPMISELATGKVSISEIREVKIEDLLGREPVQLDISGISSHVEGATVLVTGAGGSIGSELCRQLIKFAPAEMILLGHGENSIYLIERELRELGTDTVLYPVIGDVQDEARLEEVFRMYKPDIVYHAAAHKHVPLMEDNPLEAVKNNIYGTKHMVDVAARHKVNRFIMISTDKAVNPTNVMGSTKRIAEMVVQEKARVSDTIFAVVRFGNVLGSRGSVVPLFKEQILRGGPVTVTDPEMTRYFMTIPEASRLVIQASVLARGGEVFVLDMGDPVKIIDLAKKMIELSGFTTDQIGIEVTGIRPGEKLYEELLAESELGPEANVFPKIFVGRTRSFKTVSSVLHLIETFRDDRDALMYLLLFIANSDDLDRDVERLFTHGVKRMRPHIAASRLADGN</sequence>
<evidence type="ECO:0000256" key="2">
    <source>
        <dbReference type="SAM" id="Phobius"/>
    </source>
</evidence>
<dbReference type="Pfam" id="PF13727">
    <property type="entry name" value="CoA_binding_3"/>
    <property type="match status" value="1"/>
</dbReference>
<feature type="transmembrane region" description="Helical" evidence="2">
    <location>
        <begin position="15"/>
        <end position="33"/>
    </location>
</feature>
<dbReference type="Proteomes" id="UP001230807">
    <property type="component" value="Unassembled WGS sequence"/>
</dbReference>
<evidence type="ECO:0000313" key="5">
    <source>
        <dbReference type="Proteomes" id="UP001230807"/>
    </source>
</evidence>
<dbReference type="Pfam" id="PF02719">
    <property type="entry name" value="Polysacc_synt_2"/>
    <property type="match status" value="1"/>
</dbReference>
<dbReference type="InterPro" id="IPR036291">
    <property type="entry name" value="NAD(P)-bd_dom_sf"/>
</dbReference>
<dbReference type="CDD" id="cd05237">
    <property type="entry name" value="UDP_invert_4-6DH_SDR_e"/>
    <property type="match status" value="1"/>
</dbReference>
<dbReference type="InterPro" id="IPR051203">
    <property type="entry name" value="Polysaccharide_Synthase-Rel"/>
</dbReference>
<keyword evidence="5" id="KW-1185">Reference proteome</keyword>
<evidence type="ECO:0000313" key="4">
    <source>
        <dbReference type="EMBL" id="MDL5377889.1"/>
    </source>
</evidence>
<feature type="domain" description="Polysaccharide biosynthesis protein CapD-like" evidence="3">
    <location>
        <begin position="291"/>
        <end position="571"/>
    </location>
</feature>
<dbReference type="SUPFAM" id="SSF51735">
    <property type="entry name" value="NAD(P)-binding Rossmann-fold domains"/>
    <property type="match status" value="2"/>
</dbReference>
<dbReference type="InterPro" id="IPR003869">
    <property type="entry name" value="Polysac_CapD-like"/>
</dbReference>
<feature type="transmembrane region" description="Helical" evidence="2">
    <location>
        <begin position="107"/>
        <end position="127"/>
    </location>
</feature>
<gene>
    <name evidence="4" type="ORF">QR695_12850</name>
</gene>
<dbReference type="RefSeq" id="WP_214719276.1">
    <property type="nucleotide sequence ID" value="NZ_CP183077.1"/>
</dbReference>
<comment type="caution">
    <text evidence="4">The sequence shown here is derived from an EMBL/GenBank/DDBJ whole genome shotgun (WGS) entry which is preliminary data.</text>
</comment>
<protein>
    <submittedName>
        <fullName evidence="4">Nucleoside-diphosphate sugar epimerase/dehydratase</fullName>
    </submittedName>
</protein>
<keyword evidence="2" id="KW-0812">Transmembrane</keyword>
<name>A0ABT7MRQ1_9BACL</name>
<dbReference type="Gene3D" id="3.40.50.720">
    <property type="entry name" value="NAD(P)-binding Rossmann-like Domain"/>
    <property type="match status" value="2"/>
</dbReference>
<proteinExistence type="inferred from homology"/>
<dbReference type="PANTHER" id="PTHR43318:SF1">
    <property type="entry name" value="POLYSACCHARIDE BIOSYNTHESIS PROTEIN EPSC-RELATED"/>
    <property type="match status" value="1"/>
</dbReference>
<keyword evidence="2" id="KW-1133">Transmembrane helix</keyword>
<dbReference type="PANTHER" id="PTHR43318">
    <property type="entry name" value="UDP-N-ACETYLGLUCOSAMINE 4,6-DEHYDRATASE"/>
    <property type="match status" value="1"/>
</dbReference>
<evidence type="ECO:0000259" key="3">
    <source>
        <dbReference type="Pfam" id="PF02719"/>
    </source>
</evidence>
<reference evidence="4 5" key="1">
    <citation type="submission" date="2023-06" db="EMBL/GenBank/DDBJ databases">
        <title>Influencing factors and mechanism of Cr(VI) reduction by facultative anaerobic Exiguobacterium sp. PY14.</title>
        <authorList>
            <person name="Zou L."/>
        </authorList>
    </citation>
    <scope>NUCLEOTIDE SEQUENCE [LARGE SCALE GENOMIC DNA]</scope>
    <source>
        <strain evidence="4 5">PY14</strain>
    </source>
</reference>
<organism evidence="4 5">
    <name type="scientific">Exiguobacterium mexicanum</name>
    <dbReference type="NCBI Taxonomy" id="340146"/>
    <lineage>
        <taxon>Bacteria</taxon>
        <taxon>Bacillati</taxon>
        <taxon>Bacillota</taxon>
        <taxon>Bacilli</taxon>
        <taxon>Bacillales</taxon>
        <taxon>Bacillales Family XII. Incertae Sedis</taxon>
        <taxon>Exiguobacterium</taxon>
    </lineage>
</organism>
<dbReference type="EMBL" id="JASWER010000012">
    <property type="protein sequence ID" value="MDL5377889.1"/>
    <property type="molecule type" value="Genomic_DNA"/>
</dbReference>
<feature type="transmembrane region" description="Helical" evidence="2">
    <location>
        <begin position="53"/>
        <end position="72"/>
    </location>
</feature>
<keyword evidence="2" id="KW-0472">Membrane</keyword>
<evidence type="ECO:0000256" key="1">
    <source>
        <dbReference type="ARBA" id="ARBA00007430"/>
    </source>
</evidence>
<comment type="similarity">
    <text evidence="1">Belongs to the polysaccharide synthase family.</text>
</comment>